<keyword evidence="2" id="KW-0238">DNA-binding</keyword>
<keyword evidence="1" id="KW-0805">Transcription regulation</keyword>
<dbReference type="AlphaFoldDB" id="A0A0V7ZFJ3"/>
<evidence type="ECO:0000256" key="1">
    <source>
        <dbReference type="ARBA" id="ARBA00023015"/>
    </source>
</evidence>
<accession>A0A0V7ZFJ3</accession>
<dbReference type="SUPFAM" id="SSF51206">
    <property type="entry name" value="cAMP-binding domain-like"/>
    <property type="match status" value="1"/>
</dbReference>
<dbReference type="InterPro" id="IPR018490">
    <property type="entry name" value="cNMP-bd_dom_sf"/>
</dbReference>
<evidence type="ECO:0000256" key="2">
    <source>
        <dbReference type="ARBA" id="ARBA00023125"/>
    </source>
</evidence>
<proteinExistence type="predicted"/>
<sequence length="202" mass="23427">MYPTTRPATSSFSQNSAVSTQQLPQRLFSRREIIPQRNDVLWRIERGAVRTLTWSEDGTFITLGYWGAGDLIGYPLSTVKPYQIECLTNVEVSVLPPHIWNQYTDALLSHIQQSEELLSIVHRKPISLRLWQFLVWLSEKFGRDVEQGKLIHLNITHQEIAEVLNTTRVTVTRLLQQFEEEASLVRHKRQIILRLPNQGNTK</sequence>
<dbReference type="PROSITE" id="PS51063">
    <property type="entry name" value="HTH_CRP_2"/>
    <property type="match status" value="1"/>
</dbReference>
<reference evidence="5 6" key="1">
    <citation type="journal article" date="2015" name="Genome Announc.">
        <title>Draft Genome of the Euendolithic (true boring) Cyanobacterium Mastigocoleus testarum strain BC008.</title>
        <authorList>
            <person name="Guida B.S."/>
            <person name="Garcia-Pichel F."/>
        </authorList>
    </citation>
    <scope>NUCLEOTIDE SEQUENCE [LARGE SCALE GENOMIC DNA]</scope>
    <source>
        <strain evidence="5 6">BC008</strain>
    </source>
</reference>
<dbReference type="RefSeq" id="WP_058184473.1">
    <property type="nucleotide sequence ID" value="NZ_LMTZ01000140.1"/>
</dbReference>
<name>A0A0V7ZFJ3_9CYAN</name>
<dbReference type="CDD" id="cd00092">
    <property type="entry name" value="HTH_CRP"/>
    <property type="match status" value="1"/>
</dbReference>
<dbReference type="GO" id="GO:0006355">
    <property type="term" value="P:regulation of DNA-templated transcription"/>
    <property type="evidence" value="ECO:0007669"/>
    <property type="project" value="InterPro"/>
</dbReference>
<dbReference type="Gene3D" id="1.10.10.10">
    <property type="entry name" value="Winged helix-like DNA-binding domain superfamily/Winged helix DNA-binding domain"/>
    <property type="match status" value="1"/>
</dbReference>
<keyword evidence="6" id="KW-1185">Reference proteome</keyword>
<dbReference type="SMART" id="SM00419">
    <property type="entry name" value="HTH_CRP"/>
    <property type="match status" value="1"/>
</dbReference>
<protein>
    <submittedName>
        <fullName evidence="5">Transcriptional regulator</fullName>
    </submittedName>
</protein>
<dbReference type="GO" id="GO:0003677">
    <property type="term" value="F:DNA binding"/>
    <property type="evidence" value="ECO:0007669"/>
    <property type="project" value="UniProtKB-KW"/>
</dbReference>
<evidence type="ECO:0000256" key="3">
    <source>
        <dbReference type="ARBA" id="ARBA00023163"/>
    </source>
</evidence>
<dbReference type="Pfam" id="PF13545">
    <property type="entry name" value="HTH_Crp_2"/>
    <property type="match status" value="1"/>
</dbReference>
<organism evidence="5 6">
    <name type="scientific">Mastigocoleus testarum BC008</name>
    <dbReference type="NCBI Taxonomy" id="371196"/>
    <lineage>
        <taxon>Bacteria</taxon>
        <taxon>Bacillati</taxon>
        <taxon>Cyanobacteriota</taxon>
        <taxon>Cyanophyceae</taxon>
        <taxon>Nostocales</taxon>
        <taxon>Hapalosiphonaceae</taxon>
        <taxon>Mastigocoleus</taxon>
    </lineage>
</organism>
<dbReference type="Gene3D" id="2.60.120.10">
    <property type="entry name" value="Jelly Rolls"/>
    <property type="match status" value="1"/>
</dbReference>
<gene>
    <name evidence="5" type="ORF">BC008_39085</name>
</gene>
<comment type="caution">
    <text evidence="5">The sequence shown here is derived from an EMBL/GenBank/DDBJ whole genome shotgun (WGS) entry which is preliminary data.</text>
</comment>
<dbReference type="Proteomes" id="UP000053372">
    <property type="component" value="Unassembled WGS sequence"/>
</dbReference>
<evidence type="ECO:0000259" key="4">
    <source>
        <dbReference type="PROSITE" id="PS51063"/>
    </source>
</evidence>
<dbReference type="InterPro" id="IPR036390">
    <property type="entry name" value="WH_DNA-bd_sf"/>
</dbReference>
<dbReference type="InterPro" id="IPR014710">
    <property type="entry name" value="RmlC-like_jellyroll"/>
</dbReference>
<feature type="domain" description="HTH crp-type" evidence="4">
    <location>
        <begin position="124"/>
        <end position="197"/>
    </location>
</feature>
<dbReference type="OrthoDB" id="581549at2"/>
<dbReference type="InterPro" id="IPR012318">
    <property type="entry name" value="HTH_CRP"/>
</dbReference>
<dbReference type="SUPFAM" id="SSF46785">
    <property type="entry name" value="Winged helix' DNA-binding domain"/>
    <property type="match status" value="1"/>
</dbReference>
<dbReference type="InterPro" id="IPR036388">
    <property type="entry name" value="WH-like_DNA-bd_sf"/>
</dbReference>
<evidence type="ECO:0000313" key="6">
    <source>
        <dbReference type="Proteomes" id="UP000053372"/>
    </source>
</evidence>
<dbReference type="EMBL" id="LMTZ01000140">
    <property type="protein sequence ID" value="KST63291.1"/>
    <property type="molecule type" value="Genomic_DNA"/>
</dbReference>
<keyword evidence="3" id="KW-0804">Transcription</keyword>
<evidence type="ECO:0000313" key="5">
    <source>
        <dbReference type="EMBL" id="KST63291.1"/>
    </source>
</evidence>